<evidence type="ECO:0000313" key="3">
    <source>
        <dbReference type="EMBL" id="TWT96104.1"/>
    </source>
</evidence>
<dbReference type="Gene3D" id="2.130.10.10">
    <property type="entry name" value="YVTN repeat-like/Quinoprotein amine dehydrogenase"/>
    <property type="match status" value="2"/>
</dbReference>
<comment type="caution">
    <text evidence="3">The sequence shown here is derived from an EMBL/GenBank/DDBJ whole genome shotgun (WGS) entry which is preliminary data.</text>
</comment>
<organism evidence="3 4">
    <name type="scientific">Botrimarina colliarenosi</name>
    <dbReference type="NCBI Taxonomy" id="2528001"/>
    <lineage>
        <taxon>Bacteria</taxon>
        <taxon>Pseudomonadati</taxon>
        <taxon>Planctomycetota</taxon>
        <taxon>Planctomycetia</taxon>
        <taxon>Pirellulales</taxon>
        <taxon>Lacipirellulaceae</taxon>
        <taxon>Botrimarina</taxon>
    </lineage>
</organism>
<feature type="domain" description="Pyrrolo-quinoline quinone repeat" evidence="2">
    <location>
        <begin position="399"/>
        <end position="506"/>
    </location>
</feature>
<sequence>MAPLRTSLRLLRLPGRRSLVATAVIAAVFSANFAVRGGETPAAGDSDAFSRLYFALQPPSDREAQRRFELAKELLESGRFGEAAPLVAAQLAVEADSLDVDGGSLKQHLLQSVLGAGAKSRAVFRSVLEGQHRRALEEAVDATDLRRVVATYPPELFGVAELERLARAESDAGAYRNAALALSAARQIAEQAGDPVAERLAAEEQVQRLRLGQSVSAPSTDPTQQEWPAQREWIEATQAVASSAASRTAPNAWLSAGGDASRQVVAPGGLPVPWRLWSATVDTSDAEVDATDGAASLSAHEAIATGGEILTSTSDRLIALSAESGRRLWEVPFPVNPTSWRGDSVASGLSTDTRAAFVVTPSSGARGEESSARRQFGDSLFGGEDPVLPANCLAAYELATAGKLRWRIDGGDPKGPAPGARFLGPPAIADGRVYALAEAEQTISLLEIDATSGDVLWRQPLAQCQRAASPLIATAVVSPTIGERLIYCPTGRGAVVAVDPLRRRLEWLGYLAIDEKDARPAMQGGWGAVRDSRRWADDATAWRHCRVVEVGDRLLVASPALPSLQCFDAATGEFLWRRDFSDALLLAGITEQAALVVEADAVSAWRLRDGESVATLPLPGGDSPAGEGLMVDGHLLLPLRSGRLAMLDTSRLEAEEAWRLADMGLNPLVDAPKLGNLLYHAGLIVSRSATTVESYPQAAILRAVEKQAIDALQTNDPAAALPALQAAYDADRTDRRLAELLAVTLLRSDGVAPAALGQLPHLVAGQRATAYEAAMRLAASPGIDAATALDDARSLAASDAGDVVLRIEDHLQVTASRIAARRAELAGADPRQIEAIAARFRPTGDVAPAAEPLATTAWTERQVTAQVESFPKSTSMRRRSNRVRQDRAFKSRPIALVGDAVEGVHWSYESRGGDWLLVGASGWGERLLADELPGDPWSPSPDAAGAVGVPGDRVYGEWLALKLDTGFVVCHARSGVVWETTDTSNAAWPGVVLDPAETPAAAGPWGVVSVSGATLQCRELSTGRMVWRRELVELGSDSLRVLENDGVLYVVGSTTSGLRLAAWSGQRLGEWAAPPARNWRLAAGGNLLTEERSAGRRQFRVVTITDAATDQPAWEHDFDLTTRFLPNGDVAAFVTDKRRLTVVDVAAAAVRFATSLPGNLEAPVRSVRLRNHGARLLVEIDGSNPMVDRLRGASPIGGDPLLTGDLYCLDGQTGAALWPAPVQVDGMAIVETAVSDAPLLLLARRRAPDANEEQAEAEIALAAIDLATGATVYRNHHLPAGDENDGPAPLWAVYERTDSEQMLIRAGRSWVTLETTPQPAPPRPLMRAQVEDPEASRPKGPDEIGQGVERLFKSFWDGDDD</sequence>
<feature type="region of interest" description="Disordered" evidence="1">
    <location>
        <begin position="1313"/>
        <end position="1348"/>
    </location>
</feature>
<protein>
    <submittedName>
        <fullName evidence="3">Outer membrane protein assembly factor BamB</fullName>
    </submittedName>
</protein>
<keyword evidence="4" id="KW-1185">Reference proteome</keyword>
<dbReference type="InterPro" id="IPR011047">
    <property type="entry name" value="Quinoprotein_ADH-like_sf"/>
</dbReference>
<dbReference type="PANTHER" id="PTHR34512:SF30">
    <property type="entry name" value="OUTER MEMBRANE PROTEIN ASSEMBLY FACTOR BAMB"/>
    <property type="match status" value="1"/>
</dbReference>
<evidence type="ECO:0000256" key="1">
    <source>
        <dbReference type="SAM" id="MobiDB-lite"/>
    </source>
</evidence>
<dbReference type="OrthoDB" id="242013at2"/>
<dbReference type="SUPFAM" id="SSF50998">
    <property type="entry name" value="Quinoprotein alcohol dehydrogenase-like"/>
    <property type="match status" value="3"/>
</dbReference>
<dbReference type="RefSeq" id="WP_146445891.1">
    <property type="nucleotide sequence ID" value="NZ_SJPR01000004.1"/>
</dbReference>
<dbReference type="Proteomes" id="UP000317421">
    <property type="component" value="Unassembled WGS sequence"/>
</dbReference>
<dbReference type="EMBL" id="SJPR01000004">
    <property type="protein sequence ID" value="TWT96104.1"/>
    <property type="molecule type" value="Genomic_DNA"/>
</dbReference>
<proteinExistence type="predicted"/>
<evidence type="ECO:0000259" key="2">
    <source>
        <dbReference type="Pfam" id="PF13360"/>
    </source>
</evidence>
<dbReference type="Pfam" id="PF13360">
    <property type="entry name" value="PQQ_2"/>
    <property type="match status" value="1"/>
</dbReference>
<reference evidence="3 4" key="1">
    <citation type="submission" date="2019-02" db="EMBL/GenBank/DDBJ databases">
        <title>Deep-cultivation of Planctomycetes and their phenomic and genomic characterization uncovers novel biology.</title>
        <authorList>
            <person name="Wiegand S."/>
            <person name="Jogler M."/>
            <person name="Boedeker C."/>
            <person name="Pinto D."/>
            <person name="Vollmers J."/>
            <person name="Rivas-Marin E."/>
            <person name="Kohn T."/>
            <person name="Peeters S.H."/>
            <person name="Heuer A."/>
            <person name="Rast P."/>
            <person name="Oberbeckmann S."/>
            <person name="Bunk B."/>
            <person name="Jeske O."/>
            <person name="Meyerdierks A."/>
            <person name="Storesund J.E."/>
            <person name="Kallscheuer N."/>
            <person name="Luecker S."/>
            <person name="Lage O.M."/>
            <person name="Pohl T."/>
            <person name="Merkel B.J."/>
            <person name="Hornburger P."/>
            <person name="Mueller R.-W."/>
            <person name="Bruemmer F."/>
            <person name="Labrenz M."/>
            <person name="Spormann A.M."/>
            <person name="Op Den Camp H."/>
            <person name="Overmann J."/>
            <person name="Amann R."/>
            <person name="Jetten M.S.M."/>
            <person name="Mascher T."/>
            <person name="Medema M.H."/>
            <person name="Devos D.P."/>
            <person name="Kaster A.-K."/>
            <person name="Ovreas L."/>
            <person name="Rohde M."/>
            <person name="Galperin M.Y."/>
            <person name="Jogler C."/>
        </authorList>
    </citation>
    <scope>NUCLEOTIDE SEQUENCE [LARGE SCALE GENOMIC DNA]</scope>
    <source>
        <strain evidence="3 4">Pla108</strain>
    </source>
</reference>
<name>A0A5C6A827_9BACT</name>
<dbReference type="InterPro" id="IPR002372">
    <property type="entry name" value="PQQ_rpt_dom"/>
</dbReference>
<evidence type="ECO:0000313" key="4">
    <source>
        <dbReference type="Proteomes" id="UP000317421"/>
    </source>
</evidence>
<dbReference type="InterPro" id="IPR015943">
    <property type="entry name" value="WD40/YVTN_repeat-like_dom_sf"/>
</dbReference>
<accession>A0A5C6A827</accession>
<gene>
    <name evidence="3" type="primary">bamB_4</name>
    <name evidence="3" type="ORF">Pla108_31860</name>
</gene>
<dbReference type="PANTHER" id="PTHR34512">
    <property type="entry name" value="CELL SURFACE PROTEIN"/>
    <property type="match status" value="1"/>
</dbReference>